<dbReference type="Gene3D" id="3.30.1490.20">
    <property type="entry name" value="ATP-grasp fold, A domain"/>
    <property type="match status" value="1"/>
</dbReference>
<dbReference type="InterPro" id="IPR013815">
    <property type="entry name" value="ATP_grasp_subdomain_1"/>
</dbReference>
<dbReference type="Proteomes" id="UP001595805">
    <property type="component" value="Unassembled WGS sequence"/>
</dbReference>
<keyword evidence="13" id="KW-1185">Reference proteome</keyword>
<dbReference type="PROSITE" id="PS50975">
    <property type="entry name" value="ATP_GRASP"/>
    <property type="match status" value="1"/>
</dbReference>
<evidence type="ECO:0000256" key="7">
    <source>
        <dbReference type="ARBA" id="ARBA00022840"/>
    </source>
</evidence>
<sequence length="329" mass="36970">MDQTNKKRLKIGVVMDPIDSINPKKDTSLALMLEAQARGHQVAYLEMKDLFILDGEAKGKLTWVKLFDSQSKWYEVQSQEEASLGDLDVILMRKDPPFDIEFIMSTYILELAEAQGVLVVNKAQSLRDVNEKVFTAWVPQCCPSSILTRSKERLKEFLKKHQKIVVKPTGKMGGQSIFVIAEGDINTNVILEEITRKETEYVQAQAYIPEIETKGDKRIILINGEPIPYGITRIPSKGDHRGNLAVGAKAEGFKLTDRDLWICRQLGPILKEKGLIFVGIDVIGDYLTEINVTSPTGIKEIDHFFSTNCAAEFYSCIEEIVSNSKTKLS</sequence>
<evidence type="ECO:0000256" key="10">
    <source>
        <dbReference type="HAMAP-Rule" id="MF_00162"/>
    </source>
</evidence>
<dbReference type="NCBIfam" id="NF003573">
    <property type="entry name" value="PRK05246.1"/>
    <property type="match status" value="1"/>
</dbReference>
<dbReference type="Pfam" id="PF02955">
    <property type="entry name" value="GSH-S_ATP"/>
    <property type="match status" value="1"/>
</dbReference>
<comment type="catalytic activity">
    <reaction evidence="10">
        <text>gamma-L-glutamyl-L-cysteine + glycine + ATP = glutathione + ADP + phosphate + H(+)</text>
        <dbReference type="Rhea" id="RHEA:13557"/>
        <dbReference type="ChEBI" id="CHEBI:15378"/>
        <dbReference type="ChEBI" id="CHEBI:30616"/>
        <dbReference type="ChEBI" id="CHEBI:43474"/>
        <dbReference type="ChEBI" id="CHEBI:57305"/>
        <dbReference type="ChEBI" id="CHEBI:57925"/>
        <dbReference type="ChEBI" id="CHEBI:58173"/>
        <dbReference type="ChEBI" id="CHEBI:456216"/>
        <dbReference type="EC" id="6.3.2.3"/>
    </reaction>
</comment>
<dbReference type="Pfam" id="PF02951">
    <property type="entry name" value="GSH-S_N"/>
    <property type="match status" value="1"/>
</dbReference>
<name>A0ABV8AY16_9BACT</name>
<dbReference type="InterPro" id="IPR006284">
    <property type="entry name" value="Glut_synth_pro"/>
</dbReference>
<dbReference type="NCBIfam" id="TIGR01380">
    <property type="entry name" value="glut_syn"/>
    <property type="match status" value="1"/>
</dbReference>
<keyword evidence="6 10" id="KW-0547">Nucleotide-binding</keyword>
<comment type="caution">
    <text evidence="12">The sequence shown here is derived from an EMBL/GenBank/DDBJ whole genome shotgun (WGS) entry which is preliminary data.</text>
</comment>
<keyword evidence="5" id="KW-0479">Metal-binding</keyword>
<comment type="pathway">
    <text evidence="10">Sulfur metabolism; glutathione biosynthesis; glutathione from L-cysteine and L-glutamate: step 2/2.</text>
</comment>
<keyword evidence="8" id="KW-0460">Magnesium</keyword>
<dbReference type="InterPro" id="IPR004215">
    <property type="entry name" value="GSHS_N"/>
</dbReference>
<evidence type="ECO:0000313" key="13">
    <source>
        <dbReference type="Proteomes" id="UP001595805"/>
    </source>
</evidence>
<dbReference type="EMBL" id="JBHRZS010000007">
    <property type="protein sequence ID" value="MFC3881835.1"/>
    <property type="molecule type" value="Genomic_DNA"/>
</dbReference>
<evidence type="ECO:0000259" key="11">
    <source>
        <dbReference type="PROSITE" id="PS50975"/>
    </source>
</evidence>
<dbReference type="SUPFAM" id="SSF52440">
    <property type="entry name" value="PreATP-grasp domain"/>
    <property type="match status" value="1"/>
</dbReference>
<comment type="cofactor">
    <cofactor evidence="1">
        <name>Mn(2+)</name>
        <dbReference type="ChEBI" id="CHEBI:29035"/>
    </cofactor>
</comment>
<evidence type="ECO:0000256" key="6">
    <source>
        <dbReference type="ARBA" id="ARBA00022741"/>
    </source>
</evidence>
<keyword evidence="9" id="KW-0464">Manganese</keyword>
<dbReference type="RefSeq" id="WP_377907185.1">
    <property type="nucleotide sequence ID" value="NZ_JBHRZS010000007.1"/>
</dbReference>
<dbReference type="PANTHER" id="PTHR21621">
    <property type="entry name" value="RIBOSOMAL PROTEIN S6 MODIFICATION PROTEIN"/>
    <property type="match status" value="1"/>
</dbReference>
<evidence type="ECO:0000256" key="1">
    <source>
        <dbReference type="ARBA" id="ARBA00001936"/>
    </source>
</evidence>
<protein>
    <recommendedName>
        <fullName evidence="10">Glutathione synthetase</fullName>
        <ecNumber evidence="10">6.3.2.3</ecNumber>
    </recommendedName>
    <alternativeName>
        <fullName evidence="10">GSH synthetase</fullName>
        <shortName evidence="10">GSH-S</shortName>
        <shortName evidence="10">GSHase</shortName>
    </alternativeName>
    <alternativeName>
        <fullName evidence="10">Glutathione synthase</fullName>
    </alternativeName>
</protein>
<reference evidence="13" key="1">
    <citation type="journal article" date="2019" name="Int. J. Syst. Evol. Microbiol.">
        <title>The Global Catalogue of Microorganisms (GCM) 10K type strain sequencing project: providing services to taxonomists for standard genome sequencing and annotation.</title>
        <authorList>
            <consortium name="The Broad Institute Genomics Platform"/>
            <consortium name="The Broad Institute Genome Sequencing Center for Infectious Disease"/>
            <person name="Wu L."/>
            <person name="Ma J."/>
        </authorList>
    </citation>
    <scope>NUCLEOTIDE SEQUENCE [LARGE SCALE GENOMIC DNA]</scope>
    <source>
        <strain evidence="13">CCUG 60523</strain>
    </source>
</reference>
<dbReference type="EC" id="6.3.2.3" evidence="10"/>
<dbReference type="GO" id="GO:0004363">
    <property type="term" value="F:glutathione synthase activity"/>
    <property type="evidence" value="ECO:0007669"/>
    <property type="project" value="UniProtKB-EC"/>
</dbReference>
<evidence type="ECO:0000256" key="3">
    <source>
        <dbReference type="ARBA" id="ARBA00022598"/>
    </source>
</evidence>
<gene>
    <name evidence="10 12" type="primary">gshB</name>
    <name evidence="12" type="ORF">ACFOSV_16685</name>
</gene>
<dbReference type="SUPFAM" id="SSF56059">
    <property type="entry name" value="Glutathione synthetase ATP-binding domain-like"/>
    <property type="match status" value="1"/>
</dbReference>
<keyword evidence="4 10" id="KW-0317">Glutathione biosynthesis</keyword>
<dbReference type="InterPro" id="IPR004218">
    <property type="entry name" value="GSHS_ATP-bd"/>
</dbReference>
<dbReference type="Gene3D" id="3.40.50.20">
    <property type="match status" value="1"/>
</dbReference>
<dbReference type="PANTHER" id="PTHR21621:SF4">
    <property type="entry name" value="GLUTATHIONE SYNTHETASE"/>
    <property type="match status" value="1"/>
</dbReference>
<dbReference type="Gene3D" id="3.30.470.20">
    <property type="entry name" value="ATP-grasp fold, B domain"/>
    <property type="match status" value="1"/>
</dbReference>
<comment type="similarity">
    <text evidence="10">Belongs to the prokaryotic GSH synthase family.</text>
</comment>
<dbReference type="InterPro" id="IPR016185">
    <property type="entry name" value="PreATP-grasp_dom_sf"/>
</dbReference>
<evidence type="ECO:0000256" key="2">
    <source>
        <dbReference type="ARBA" id="ARBA00001946"/>
    </source>
</evidence>
<organism evidence="12 13">
    <name type="scientific">Algoriphagus namhaensis</name>
    <dbReference type="NCBI Taxonomy" id="915353"/>
    <lineage>
        <taxon>Bacteria</taxon>
        <taxon>Pseudomonadati</taxon>
        <taxon>Bacteroidota</taxon>
        <taxon>Cytophagia</taxon>
        <taxon>Cytophagales</taxon>
        <taxon>Cyclobacteriaceae</taxon>
        <taxon>Algoriphagus</taxon>
    </lineage>
</organism>
<evidence type="ECO:0000256" key="4">
    <source>
        <dbReference type="ARBA" id="ARBA00022684"/>
    </source>
</evidence>
<accession>A0ABV8AY16</accession>
<keyword evidence="7 10" id="KW-0067">ATP-binding</keyword>
<evidence type="ECO:0000256" key="5">
    <source>
        <dbReference type="ARBA" id="ARBA00022723"/>
    </source>
</evidence>
<feature type="domain" description="ATP-grasp" evidence="11">
    <location>
        <begin position="132"/>
        <end position="322"/>
    </location>
</feature>
<evidence type="ECO:0000256" key="8">
    <source>
        <dbReference type="ARBA" id="ARBA00022842"/>
    </source>
</evidence>
<comment type="cofactor">
    <cofactor evidence="2">
        <name>Mg(2+)</name>
        <dbReference type="ChEBI" id="CHEBI:18420"/>
    </cofactor>
</comment>
<evidence type="ECO:0000256" key="9">
    <source>
        <dbReference type="ARBA" id="ARBA00023211"/>
    </source>
</evidence>
<keyword evidence="3 10" id="KW-0436">Ligase</keyword>
<dbReference type="HAMAP" id="MF_00162">
    <property type="entry name" value="GSH_S"/>
    <property type="match status" value="1"/>
</dbReference>
<evidence type="ECO:0000313" key="12">
    <source>
        <dbReference type="EMBL" id="MFC3881835.1"/>
    </source>
</evidence>
<dbReference type="InterPro" id="IPR011761">
    <property type="entry name" value="ATP-grasp"/>
</dbReference>
<proteinExistence type="inferred from homology"/>